<evidence type="ECO:0000256" key="4">
    <source>
        <dbReference type="ARBA" id="ARBA00022840"/>
    </source>
</evidence>
<dbReference type="RefSeq" id="WP_289960967.1">
    <property type="nucleotide sequence ID" value="NZ_JAUEOZ010000001.1"/>
</dbReference>
<evidence type="ECO:0000256" key="6">
    <source>
        <dbReference type="ARBA" id="ARBA00023136"/>
    </source>
</evidence>
<dbReference type="SUPFAM" id="SSF90123">
    <property type="entry name" value="ABC transporter transmembrane region"/>
    <property type="match status" value="1"/>
</dbReference>
<dbReference type="GO" id="GO:0005524">
    <property type="term" value="F:ATP binding"/>
    <property type="evidence" value="ECO:0007669"/>
    <property type="project" value="UniProtKB-KW"/>
</dbReference>
<dbReference type="PANTHER" id="PTHR24221">
    <property type="entry name" value="ATP-BINDING CASSETTE SUB-FAMILY B"/>
    <property type="match status" value="1"/>
</dbReference>
<feature type="transmembrane region" description="Helical" evidence="8">
    <location>
        <begin position="25"/>
        <end position="46"/>
    </location>
</feature>
<keyword evidence="4 11" id="KW-0067">ATP-binding</keyword>
<dbReference type="InterPro" id="IPR027417">
    <property type="entry name" value="P-loop_NTPase"/>
</dbReference>
<dbReference type="PROSITE" id="PS50929">
    <property type="entry name" value="ABC_TM1F"/>
    <property type="match status" value="1"/>
</dbReference>
<evidence type="ECO:0000313" key="11">
    <source>
        <dbReference type="EMBL" id="MDN2480798.1"/>
    </source>
</evidence>
<feature type="transmembrane region" description="Helical" evidence="8">
    <location>
        <begin position="79"/>
        <end position="100"/>
    </location>
</feature>
<organism evidence="11 12">
    <name type="scientific">Vibrio agarivorans</name>
    <dbReference type="NCBI Taxonomy" id="153622"/>
    <lineage>
        <taxon>Bacteria</taxon>
        <taxon>Pseudomonadati</taxon>
        <taxon>Pseudomonadota</taxon>
        <taxon>Gammaproteobacteria</taxon>
        <taxon>Vibrionales</taxon>
        <taxon>Vibrionaceae</taxon>
        <taxon>Vibrio</taxon>
    </lineage>
</organism>
<feature type="domain" description="ABC transmembrane type-1" evidence="10">
    <location>
        <begin position="26"/>
        <end position="320"/>
    </location>
</feature>
<dbReference type="Proteomes" id="UP001169719">
    <property type="component" value="Unassembled WGS sequence"/>
</dbReference>
<dbReference type="PANTHER" id="PTHR24221:SF233">
    <property type="entry name" value="ATP-BINDING_PERMEASE FUSION ABC TRANSPORTER-RELATED"/>
    <property type="match status" value="1"/>
</dbReference>
<gene>
    <name evidence="11" type="ORF">QWJ08_05280</name>
</gene>
<keyword evidence="5 8" id="KW-1133">Transmembrane helix</keyword>
<reference evidence="11" key="1">
    <citation type="submission" date="2024-05" db="EMBL/GenBank/DDBJ databases">
        <title>Genome Sequences of Four Agar- Degrading Marine Bacteria.</title>
        <authorList>
            <person name="Phillips E.K."/>
            <person name="Shaffer J.C."/>
            <person name="Henson M.W."/>
            <person name="Temperton B."/>
            <person name="Thrash C.J."/>
            <person name="Martin M.O."/>
        </authorList>
    </citation>
    <scope>NUCLEOTIDE SEQUENCE</scope>
    <source>
        <strain evidence="11">EKP203</strain>
    </source>
</reference>
<feature type="transmembrane region" description="Helical" evidence="8">
    <location>
        <begin position="185"/>
        <end position="202"/>
    </location>
</feature>
<name>A0ABT7XYE3_9VIBR</name>
<dbReference type="InterPro" id="IPR003439">
    <property type="entry name" value="ABC_transporter-like_ATP-bd"/>
</dbReference>
<keyword evidence="6 8" id="KW-0472">Membrane</keyword>
<feature type="transmembrane region" description="Helical" evidence="8">
    <location>
        <begin position="299"/>
        <end position="325"/>
    </location>
</feature>
<proteinExistence type="predicted"/>
<dbReference type="InterPro" id="IPR036640">
    <property type="entry name" value="ABC1_TM_sf"/>
</dbReference>
<dbReference type="PROSITE" id="PS50893">
    <property type="entry name" value="ABC_TRANSPORTER_2"/>
    <property type="match status" value="1"/>
</dbReference>
<keyword evidence="7" id="KW-0175">Coiled coil</keyword>
<keyword evidence="3" id="KW-0547">Nucleotide-binding</keyword>
<dbReference type="Gene3D" id="1.20.1560.10">
    <property type="entry name" value="ABC transporter type 1, transmembrane domain"/>
    <property type="match status" value="1"/>
</dbReference>
<keyword evidence="12" id="KW-1185">Reference proteome</keyword>
<dbReference type="CDD" id="cd07346">
    <property type="entry name" value="ABC_6TM_exporters"/>
    <property type="match status" value="1"/>
</dbReference>
<comment type="subcellular location">
    <subcellularLocation>
        <location evidence="1">Cell membrane</location>
        <topology evidence="1">Multi-pass membrane protein</topology>
    </subcellularLocation>
</comment>
<feature type="coiled-coil region" evidence="7">
    <location>
        <begin position="236"/>
        <end position="263"/>
    </location>
</feature>
<protein>
    <submittedName>
        <fullName evidence="11">ABC transporter ATP-binding protein</fullName>
    </submittedName>
</protein>
<evidence type="ECO:0000259" key="9">
    <source>
        <dbReference type="PROSITE" id="PS50893"/>
    </source>
</evidence>
<dbReference type="PROSITE" id="PS00211">
    <property type="entry name" value="ABC_TRANSPORTER_1"/>
    <property type="match status" value="1"/>
</dbReference>
<evidence type="ECO:0000256" key="1">
    <source>
        <dbReference type="ARBA" id="ARBA00004651"/>
    </source>
</evidence>
<dbReference type="InterPro" id="IPR039421">
    <property type="entry name" value="Type_1_exporter"/>
</dbReference>
<dbReference type="Gene3D" id="3.40.50.300">
    <property type="entry name" value="P-loop containing nucleotide triphosphate hydrolases"/>
    <property type="match status" value="1"/>
</dbReference>
<dbReference type="SMART" id="SM00382">
    <property type="entry name" value="AAA"/>
    <property type="match status" value="1"/>
</dbReference>
<dbReference type="Pfam" id="PF00005">
    <property type="entry name" value="ABC_tran"/>
    <property type="match status" value="1"/>
</dbReference>
<accession>A0ABT7XYE3</accession>
<feature type="transmembrane region" description="Helical" evidence="8">
    <location>
        <begin position="162"/>
        <end position="179"/>
    </location>
</feature>
<dbReference type="EMBL" id="JAUEOZ010000001">
    <property type="protein sequence ID" value="MDN2480798.1"/>
    <property type="molecule type" value="Genomic_DNA"/>
</dbReference>
<dbReference type="InterPro" id="IPR003593">
    <property type="entry name" value="AAA+_ATPase"/>
</dbReference>
<comment type="caution">
    <text evidence="11">The sequence shown here is derived from an EMBL/GenBank/DDBJ whole genome shotgun (WGS) entry which is preliminary data.</text>
</comment>
<dbReference type="SUPFAM" id="SSF52540">
    <property type="entry name" value="P-loop containing nucleoside triphosphate hydrolases"/>
    <property type="match status" value="1"/>
</dbReference>
<dbReference type="Pfam" id="PF00664">
    <property type="entry name" value="ABC_membrane"/>
    <property type="match status" value="1"/>
</dbReference>
<evidence type="ECO:0000313" key="12">
    <source>
        <dbReference type="Proteomes" id="UP001169719"/>
    </source>
</evidence>
<keyword evidence="2 8" id="KW-0812">Transmembrane</keyword>
<sequence>MGSERLTTLSPKWLYQQATKHKKKLIFANLLAISATLISVPIPLLLPLMVDEVLLNQPAGGVAIMNRLLPEAWQGPTQYIALCLVMIIVMRCISQLLNIIQNRQFTLVSKTLTCQIRQALLDKLGRVSMRQYEQKSSGAITSHLVTDIETIDKFVGDTLSRLIVSTLTIVGIAVILIWMEWRLGLFILAMNPVIVLLSRKLGQRVKHLKKRENQSFERFQQRLVETLEGLYQLRAANRENAYLNQLKQDAEAIRQDADQFAWQSDAANRMSFLMFLVGFEVFRAAAMIMVLFSDLSIGQIFAIFGYLWYMLSPVQELLGVQYAWFSASAAMKRLNGLLALEEESRPKAKVNPFEAHQPLSVEIANVNFQYDDERKVLNNLNLIIPAGKRVALVGASGGGKSTLIQSLMGIYRKDSGNILINGYPVEDVSYESLRDNMAVVLQQPAIFNDTLRHNLTLGNSVYSDEQLWQALAVAQLKEVVEALSEGLDSPLGRNGVRLSGGQRQRLAIARMVLADPKFVILDEATSALDTATEAALHLAMQQFLANRTTLIVAHRLSAVKQADIIYVLEDGRVKQSGSHNDLVSQDGVYKTLYGELQAS</sequence>
<evidence type="ECO:0000259" key="10">
    <source>
        <dbReference type="PROSITE" id="PS50929"/>
    </source>
</evidence>
<dbReference type="InterPro" id="IPR017871">
    <property type="entry name" value="ABC_transporter-like_CS"/>
</dbReference>
<evidence type="ECO:0000256" key="3">
    <source>
        <dbReference type="ARBA" id="ARBA00022741"/>
    </source>
</evidence>
<evidence type="ECO:0000256" key="5">
    <source>
        <dbReference type="ARBA" id="ARBA00022989"/>
    </source>
</evidence>
<feature type="domain" description="ABC transporter" evidence="9">
    <location>
        <begin position="361"/>
        <end position="595"/>
    </location>
</feature>
<evidence type="ECO:0000256" key="8">
    <source>
        <dbReference type="SAM" id="Phobius"/>
    </source>
</evidence>
<dbReference type="InterPro" id="IPR011527">
    <property type="entry name" value="ABC1_TM_dom"/>
</dbReference>
<evidence type="ECO:0000256" key="2">
    <source>
        <dbReference type="ARBA" id="ARBA00022692"/>
    </source>
</evidence>
<evidence type="ECO:0000256" key="7">
    <source>
        <dbReference type="SAM" id="Coils"/>
    </source>
</evidence>